<feature type="active site" description="Charge relay system" evidence="5">
    <location>
        <position position="60"/>
    </location>
</feature>
<evidence type="ECO:0000259" key="9">
    <source>
        <dbReference type="Pfam" id="PF00082"/>
    </source>
</evidence>
<comment type="similarity">
    <text evidence="1 5 6">Belongs to the peptidase S8 family.</text>
</comment>
<evidence type="ECO:0000256" key="5">
    <source>
        <dbReference type="PROSITE-ProRule" id="PRU01240"/>
    </source>
</evidence>
<keyword evidence="4 5" id="KW-0720">Serine protease</keyword>
<name>A0A3S0BH29_9CORY</name>
<keyword evidence="7" id="KW-1133">Transmembrane helix</keyword>
<dbReference type="PANTHER" id="PTHR43806">
    <property type="entry name" value="PEPTIDASE S8"/>
    <property type="match status" value="1"/>
</dbReference>
<dbReference type="PRINTS" id="PR00723">
    <property type="entry name" value="SUBTILISIN"/>
</dbReference>
<dbReference type="PROSITE" id="PS00136">
    <property type="entry name" value="SUBTILASE_ASP"/>
    <property type="match status" value="1"/>
</dbReference>
<evidence type="ECO:0000256" key="7">
    <source>
        <dbReference type="SAM" id="Phobius"/>
    </source>
</evidence>
<dbReference type="GO" id="GO:0006508">
    <property type="term" value="P:proteolysis"/>
    <property type="evidence" value="ECO:0007669"/>
    <property type="project" value="UniProtKB-KW"/>
</dbReference>
<feature type="signal peptide" evidence="8">
    <location>
        <begin position="1"/>
        <end position="22"/>
    </location>
</feature>
<dbReference type="InterPro" id="IPR050131">
    <property type="entry name" value="Peptidase_S8_subtilisin-like"/>
</dbReference>
<dbReference type="InterPro" id="IPR015500">
    <property type="entry name" value="Peptidase_S8_subtilisin-rel"/>
</dbReference>
<evidence type="ECO:0000256" key="8">
    <source>
        <dbReference type="SAM" id="SignalP"/>
    </source>
</evidence>
<dbReference type="InterPro" id="IPR000209">
    <property type="entry name" value="Peptidase_S8/S53_dom"/>
</dbReference>
<dbReference type="Gene3D" id="3.40.50.200">
    <property type="entry name" value="Peptidase S8/S53 domain"/>
    <property type="match status" value="1"/>
</dbReference>
<keyword evidence="8" id="KW-0732">Signal</keyword>
<keyword evidence="7" id="KW-0812">Transmembrane</keyword>
<dbReference type="EMBL" id="RXHJ01000005">
    <property type="protein sequence ID" value="RSZ64265.1"/>
    <property type="molecule type" value="Genomic_DNA"/>
</dbReference>
<evidence type="ECO:0000256" key="2">
    <source>
        <dbReference type="ARBA" id="ARBA00022670"/>
    </source>
</evidence>
<dbReference type="InterPro" id="IPR023828">
    <property type="entry name" value="Peptidase_S8_Ser-AS"/>
</dbReference>
<dbReference type="InterPro" id="IPR023827">
    <property type="entry name" value="Peptidase_S8_Asp-AS"/>
</dbReference>
<dbReference type="PANTHER" id="PTHR43806:SF11">
    <property type="entry name" value="CEREVISIN-RELATED"/>
    <property type="match status" value="1"/>
</dbReference>
<accession>A0A3S0BH29</accession>
<keyword evidence="11" id="KW-1185">Reference proteome</keyword>
<protein>
    <submittedName>
        <fullName evidence="10">Peptidase S8</fullName>
    </submittedName>
</protein>
<proteinExistence type="inferred from homology"/>
<dbReference type="CDD" id="cd00306">
    <property type="entry name" value="Peptidases_S8_S53"/>
    <property type="match status" value="1"/>
</dbReference>
<evidence type="ECO:0000256" key="4">
    <source>
        <dbReference type="ARBA" id="ARBA00022825"/>
    </source>
</evidence>
<evidence type="ECO:0000313" key="11">
    <source>
        <dbReference type="Proteomes" id="UP000274907"/>
    </source>
</evidence>
<dbReference type="InterPro" id="IPR036852">
    <property type="entry name" value="Peptidase_S8/S53_dom_sf"/>
</dbReference>
<dbReference type="PROSITE" id="PS51892">
    <property type="entry name" value="SUBTILASE"/>
    <property type="match status" value="1"/>
</dbReference>
<organism evidence="10 11">
    <name type="scientific">Corynebacterium hylobatis</name>
    <dbReference type="NCBI Taxonomy" id="1859290"/>
    <lineage>
        <taxon>Bacteria</taxon>
        <taxon>Bacillati</taxon>
        <taxon>Actinomycetota</taxon>
        <taxon>Actinomycetes</taxon>
        <taxon>Mycobacteriales</taxon>
        <taxon>Corynebacteriaceae</taxon>
        <taxon>Corynebacterium</taxon>
    </lineage>
</organism>
<dbReference type="Pfam" id="PF00082">
    <property type="entry name" value="Peptidase_S8"/>
    <property type="match status" value="1"/>
</dbReference>
<feature type="active site" description="Charge relay system" evidence="5">
    <location>
        <position position="266"/>
    </location>
</feature>
<dbReference type="SUPFAM" id="SSF52743">
    <property type="entry name" value="Subtilisin-like"/>
    <property type="match status" value="1"/>
</dbReference>
<dbReference type="Proteomes" id="UP000274907">
    <property type="component" value="Unassembled WGS sequence"/>
</dbReference>
<dbReference type="GO" id="GO:0004252">
    <property type="term" value="F:serine-type endopeptidase activity"/>
    <property type="evidence" value="ECO:0007669"/>
    <property type="project" value="UniProtKB-UniRule"/>
</dbReference>
<evidence type="ECO:0000256" key="3">
    <source>
        <dbReference type="ARBA" id="ARBA00022801"/>
    </source>
</evidence>
<gene>
    <name evidence="10" type="ORF">EAH68_04495</name>
</gene>
<feature type="chain" id="PRO_5018526050" evidence="8">
    <location>
        <begin position="23"/>
        <end position="376"/>
    </location>
</feature>
<keyword evidence="3 5" id="KW-0378">Hydrolase</keyword>
<dbReference type="PROSITE" id="PS00138">
    <property type="entry name" value="SUBTILASE_SER"/>
    <property type="match status" value="1"/>
</dbReference>
<feature type="active site" description="Charge relay system" evidence="5">
    <location>
        <position position="92"/>
    </location>
</feature>
<feature type="transmembrane region" description="Helical" evidence="7">
    <location>
        <begin position="342"/>
        <end position="362"/>
    </location>
</feature>
<feature type="domain" description="Peptidase S8/S53" evidence="9">
    <location>
        <begin position="51"/>
        <end position="301"/>
    </location>
</feature>
<dbReference type="AlphaFoldDB" id="A0A3S0BH29"/>
<evidence type="ECO:0000256" key="6">
    <source>
        <dbReference type="RuleBase" id="RU003355"/>
    </source>
</evidence>
<dbReference type="OrthoDB" id="9798386at2"/>
<sequence length="376" mass="37654">MRRVVFSLGLLLALTAAVPAAAQVPDVPCTRPVEAPAPAQPDTDLHRLARGEGVRVAVIDTGVAAHPRLRVEPVADLVSPGAPDPHLDCDGHGTVVAGVVTDIAPGAVILSIRQSSAHHRQVDGGAAGTLAGLAAAVHEALDAGAQVINVSVVSCLDAGVLLDARPLHDALDRAESEGAVVVAAAGNAGSVCQPGMVVHPAQEETVLAVAAVHPQDPHAVADYVMPGVGQVAAPGRVAVGPSPTGVGWASGVVDDRGQESGFEGTSFAAPVVSGVAALLRERYPHESAAQIRERIRQAAQPGHGVVDPQATLTHLAGDYAVAGREVGIGKQESPVPQAPGRAAAIVGGLGVMVLAGVLLRGLSGFSAPGRSGARRG</sequence>
<keyword evidence="2 5" id="KW-0645">Protease</keyword>
<reference evidence="10 11" key="1">
    <citation type="submission" date="2018-12" db="EMBL/GenBank/DDBJ databases">
        <title>YIM 101343 draft genome.</title>
        <authorList>
            <person name="Chen X."/>
        </authorList>
    </citation>
    <scope>NUCLEOTIDE SEQUENCE [LARGE SCALE GENOMIC DNA]</scope>
    <source>
        <strain evidence="10 11">YIM 101343</strain>
    </source>
</reference>
<evidence type="ECO:0000313" key="10">
    <source>
        <dbReference type="EMBL" id="RSZ64265.1"/>
    </source>
</evidence>
<comment type="caution">
    <text evidence="10">The sequence shown here is derived from an EMBL/GenBank/DDBJ whole genome shotgun (WGS) entry which is preliminary data.</text>
</comment>
<evidence type="ECO:0000256" key="1">
    <source>
        <dbReference type="ARBA" id="ARBA00011073"/>
    </source>
</evidence>
<keyword evidence="7" id="KW-0472">Membrane</keyword>